<gene>
    <name evidence="2" type="ORF">AVDCRST_MAG53-1283</name>
</gene>
<sequence>DRRPDRGRLPASPRRHRRRARARGGARRRQDRQCGCPATRDHGDRARRRDSRHPDAPDRPRRRAVLDRGPEAASSRCRGARALGLLRSHPGGAARQPPADKRRLPAQGAHPRHGHTRARGGGRGHGWHVRRPCGDRAPAGLTPSTRAGHLPERAGTRDPRSHGRGAHQLRHQRRTLPQPEDRGVPRPHHLQEARSAGGRRRSSARAGGAALSAGRLARRSGAIGRPEHQRRAAGGAGPGPL</sequence>
<dbReference type="EMBL" id="CADCVR010000001">
    <property type="protein sequence ID" value="CAA9470909.1"/>
    <property type="molecule type" value="Genomic_DNA"/>
</dbReference>
<feature type="compositionally biased region" description="Low complexity" evidence="1">
    <location>
        <begin position="204"/>
        <end position="224"/>
    </location>
</feature>
<accession>A0A6J4RGZ8</accession>
<proteinExistence type="predicted"/>
<feature type="compositionally biased region" description="Basic and acidic residues" evidence="1">
    <location>
        <begin position="52"/>
        <end position="70"/>
    </location>
</feature>
<feature type="region of interest" description="Disordered" evidence="1">
    <location>
        <begin position="1"/>
        <end position="241"/>
    </location>
</feature>
<evidence type="ECO:0000256" key="1">
    <source>
        <dbReference type="SAM" id="MobiDB-lite"/>
    </source>
</evidence>
<feature type="compositionally biased region" description="Basic and acidic residues" evidence="1">
    <location>
        <begin position="149"/>
        <end position="161"/>
    </location>
</feature>
<protein>
    <submittedName>
        <fullName evidence="2">Two-component transcriptional response regulator, LuxR family</fullName>
    </submittedName>
</protein>
<dbReference type="AlphaFoldDB" id="A0A6J4RGZ8"/>
<feature type="non-terminal residue" evidence="2">
    <location>
        <position position="1"/>
    </location>
</feature>
<evidence type="ECO:0000313" key="2">
    <source>
        <dbReference type="EMBL" id="CAA9470909.1"/>
    </source>
</evidence>
<name>A0A6J4RGZ8_9ACTN</name>
<feature type="compositionally biased region" description="Basic residues" evidence="1">
    <location>
        <begin position="162"/>
        <end position="174"/>
    </location>
</feature>
<feature type="compositionally biased region" description="Basic residues" evidence="1">
    <location>
        <begin position="110"/>
        <end position="131"/>
    </location>
</feature>
<organism evidence="2">
    <name type="scientific">uncultured Solirubrobacteraceae bacterium</name>
    <dbReference type="NCBI Taxonomy" id="1162706"/>
    <lineage>
        <taxon>Bacteria</taxon>
        <taxon>Bacillati</taxon>
        <taxon>Actinomycetota</taxon>
        <taxon>Thermoleophilia</taxon>
        <taxon>Solirubrobacterales</taxon>
        <taxon>Solirubrobacteraceae</taxon>
        <taxon>environmental samples</taxon>
    </lineage>
</organism>
<feature type="non-terminal residue" evidence="2">
    <location>
        <position position="241"/>
    </location>
</feature>
<reference evidence="2" key="1">
    <citation type="submission" date="2020-02" db="EMBL/GenBank/DDBJ databases">
        <authorList>
            <person name="Meier V. D."/>
        </authorList>
    </citation>
    <scope>NUCLEOTIDE SEQUENCE</scope>
    <source>
        <strain evidence="2">AVDCRST_MAG53</strain>
    </source>
</reference>
<feature type="compositionally biased region" description="Basic and acidic residues" evidence="1">
    <location>
        <begin position="179"/>
        <end position="192"/>
    </location>
</feature>
<feature type="compositionally biased region" description="Basic residues" evidence="1">
    <location>
        <begin position="13"/>
        <end position="30"/>
    </location>
</feature>